<accession>A0AAD8BVA3</accession>
<organism evidence="1 2">
    <name type="scientific">Biomphalaria pfeifferi</name>
    <name type="common">Bloodfluke planorb</name>
    <name type="synonym">Freshwater snail</name>
    <dbReference type="NCBI Taxonomy" id="112525"/>
    <lineage>
        <taxon>Eukaryota</taxon>
        <taxon>Metazoa</taxon>
        <taxon>Spiralia</taxon>
        <taxon>Lophotrochozoa</taxon>
        <taxon>Mollusca</taxon>
        <taxon>Gastropoda</taxon>
        <taxon>Heterobranchia</taxon>
        <taxon>Euthyneura</taxon>
        <taxon>Panpulmonata</taxon>
        <taxon>Hygrophila</taxon>
        <taxon>Lymnaeoidea</taxon>
        <taxon>Planorbidae</taxon>
        <taxon>Biomphalaria</taxon>
    </lineage>
</organism>
<sequence>MLPVKYAGHQQTVAYPLIMLETSPTFDASFSTDRNARGISKVKAARTSKKLTNQVWLY</sequence>
<protein>
    <submittedName>
        <fullName evidence="1">Uncharacterized protein</fullName>
    </submittedName>
</protein>
<evidence type="ECO:0000313" key="2">
    <source>
        <dbReference type="Proteomes" id="UP001233172"/>
    </source>
</evidence>
<reference evidence="1" key="1">
    <citation type="journal article" date="2023" name="PLoS Negl. Trop. Dis.">
        <title>A genome sequence for Biomphalaria pfeifferi, the major vector snail for the human-infecting parasite Schistosoma mansoni.</title>
        <authorList>
            <person name="Bu L."/>
            <person name="Lu L."/>
            <person name="Laidemitt M.R."/>
            <person name="Zhang S.M."/>
            <person name="Mutuku M."/>
            <person name="Mkoji G."/>
            <person name="Steinauer M."/>
            <person name="Loker E.S."/>
        </authorList>
    </citation>
    <scope>NUCLEOTIDE SEQUENCE</scope>
    <source>
        <strain evidence="1">KasaAsao</strain>
    </source>
</reference>
<comment type="caution">
    <text evidence="1">The sequence shown here is derived from an EMBL/GenBank/DDBJ whole genome shotgun (WGS) entry which is preliminary data.</text>
</comment>
<dbReference type="EMBL" id="JASAOG010000030">
    <property type="protein sequence ID" value="KAK0061318.1"/>
    <property type="molecule type" value="Genomic_DNA"/>
</dbReference>
<reference evidence="1" key="2">
    <citation type="submission" date="2023-04" db="EMBL/GenBank/DDBJ databases">
        <authorList>
            <person name="Bu L."/>
            <person name="Lu L."/>
            <person name="Laidemitt M.R."/>
            <person name="Zhang S.M."/>
            <person name="Mutuku M."/>
            <person name="Mkoji G."/>
            <person name="Steinauer M."/>
            <person name="Loker E.S."/>
        </authorList>
    </citation>
    <scope>NUCLEOTIDE SEQUENCE</scope>
    <source>
        <strain evidence="1">KasaAsao</strain>
        <tissue evidence="1">Whole Snail</tissue>
    </source>
</reference>
<keyword evidence="2" id="KW-1185">Reference proteome</keyword>
<gene>
    <name evidence="1" type="ORF">Bpfe_009124</name>
</gene>
<evidence type="ECO:0000313" key="1">
    <source>
        <dbReference type="EMBL" id="KAK0061318.1"/>
    </source>
</evidence>
<dbReference type="Proteomes" id="UP001233172">
    <property type="component" value="Unassembled WGS sequence"/>
</dbReference>
<proteinExistence type="predicted"/>
<name>A0AAD8BVA3_BIOPF</name>
<dbReference type="AlphaFoldDB" id="A0AAD8BVA3"/>